<evidence type="ECO:0000256" key="2">
    <source>
        <dbReference type="SAM" id="MobiDB-lite"/>
    </source>
</evidence>
<name>A2ELQ0_TRIV3</name>
<feature type="region of interest" description="Disordered" evidence="2">
    <location>
        <begin position="241"/>
        <end position="264"/>
    </location>
</feature>
<feature type="coiled-coil region" evidence="1">
    <location>
        <begin position="1394"/>
        <end position="1439"/>
    </location>
</feature>
<reference evidence="3" key="1">
    <citation type="submission" date="2006-10" db="EMBL/GenBank/DDBJ databases">
        <authorList>
            <person name="Amadeo P."/>
            <person name="Zhao Q."/>
            <person name="Wortman J."/>
            <person name="Fraser-Liggett C."/>
            <person name="Carlton J."/>
        </authorList>
    </citation>
    <scope>NUCLEOTIDE SEQUENCE</scope>
    <source>
        <strain evidence="3">G3</strain>
    </source>
</reference>
<evidence type="ECO:0000313" key="4">
    <source>
        <dbReference type="Proteomes" id="UP000001542"/>
    </source>
</evidence>
<feature type="coiled-coil region" evidence="1">
    <location>
        <begin position="552"/>
        <end position="611"/>
    </location>
</feature>
<organism evidence="3 4">
    <name type="scientific">Trichomonas vaginalis (strain ATCC PRA-98 / G3)</name>
    <dbReference type="NCBI Taxonomy" id="412133"/>
    <lineage>
        <taxon>Eukaryota</taxon>
        <taxon>Metamonada</taxon>
        <taxon>Parabasalia</taxon>
        <taxon>Trichomonadida</taxon>
        <taxon>Trichomonadidae</taxon>
        <taxon>Trichomonas</taxon>
    </lineage>
</organism>
<feature type="compositionally biased region" description="Basic and acidic residues" evidence="2">
    <location>
        <begin position="255"/>
        <end position="264"/>
    </location>
</feature>
<gene>
    <name evidence="3" type="ORF">TVAG_403720</name>
</gene>
<feature type="coiled-coil region" evidence="1">
    <location>
        <begin position="1661"/>
        <end position="1871"/>
    </location>
</feature>
<evidence type="ECO:0000256" key="1">
    <source>
        <dbReference type="SAM" id="Coils"/>
    </source>
</evidence>
<dbReference type="OrthoDB" id="2441647at2759"/>
<dbReference type="VEuPathDB" id="TrichDB:TVAGG3_0894990"/>
<evidence type="ECO:0000313" key="3">
    <source>
        <dbReference type="EMBL" id="EAY06415.1"/>
    </source>
</evidence>
<feature type="coiled-coil region" evidence="1">
    <location>
        <begin position="666"/>
        <end position="799"/>
    </location>
</feature>
<feature type="region of interest" description="Disordered" evidence="2">
    <location>
        <begin position="2164"/>
        <end position="2185"/>
    </location>
</feature>
<feature type="coiled-coil region" evidence="1">
    <location>
        <begin position="323"/>
        <end position="504"/>
    </location>
</feature>
<dbReference type="VEuPathDB" id="TrichDB:TVAG_403720"/>
<sequence>MNRKPVPRANLSVLDRFVPEKPQKSSRSASEAQKYFAKKELPPLVSYETAGQDNRLQKPITKDIHDYNPDDPMIKIGEVTDRIGAVVKGYEASQDEARFKDMQTLDMQFNVRSLDSKQILDESKSIVDELINKNKELKDNQSTQLTDISTWLNDQKSKLSSDTASSETANYIDPALQIASEEAVTALSNDTVGMHDKVNRVMKLHSEFAAKSYLNIHQMEIALQKKDAQIKELMQINESLQNNAAHNNKRNKNQPNKDMKKKLDQSLEKIAQQEEMIKSLNARISELIGKSVIINTGNNSQPTGDDNGAYQHQQAAAYLTVKLEESEMLVNKLKNQITDLQHEIEIKEMEKSIMNTQILALNERIDALSTKNENLLNELIIEKDSKQNSERSQNTERSTMEDLFKKKIKELEAENNKLQEEMTNKLKNNNQEYKKQLKEIQREYELREVEARNQLMKSAASVTNNDALMKSVEQNFQRKFEILEKQYQDKMQRMEEENKEKYNAMQQNYLDEITRLKHSLDSKLSDNEATKLIFSQLEEEKTKRGIKEAELKAEYATKLENVQNEFRSYMEKLEASNKEKDDQIFKLKQNLENSENKISDLNSQIEKLSVFQVQNNPPPVTVVEQEVPKEEPETNNTDINNAVLKAKRDTESQYIKKLAQQKDTMDKYYQAELDKLKEQLGELKTKNTAKEEENSNLRESIVNLQSQLQQKDEDSSFTEEINHLKAEIDRQNDEYQKLQSQKMKLEVDNDILQKSLQAKDDGQMLTDLTENFRKSVEELQNTKDELEAYKKRYKTIQKIHMDSLNKPKTLLELDFEYIFNYYEPIIPQPAQEVIVKQINAQEQREIRLSLQKEIVAHYVPIKKNLELSEYENNINLLHSYTKLSLSNEVINTDIERKSPEKSSRKTPEKSERNTPEISEKPKTVLTQSDSVEIFQDEDKELSSTDTQTDALKPEIIEKEKIVEKEKIIEKEPQIIEREKIIEKEPQIIEKEKIVEKLVERPEVPKQSVAVYVNLIGNNSNLSLETQPNIEIFAINENGEITPEIPPTIDPEIPELPEEKQQIEMQIMTNEGTIIDIPTVEEITEETDHAAVATASIQRIEETKALSKKLALVVSELQAIEEESDPQKKLQMQNSIGVTLDIEKDSLISQMKERISELEEMNKRHIGSLSIETNTELNVNKSPTPVSSSSKRPQLSITSNQIEVTNQINEKQNDFANEKDVVVRNDVMTSPNKMMRTPTVNELVENECQVKPETDEAVTQTQKQEEVEKLDNVTQTQNLLQTTNVSIQTEQENIPKIKSVFYASTMETQTMKPEISLEDTGNTFSVEEKQKTDVQINTDVVEKVDIGFSVEEMPKQTRKTINLEKIENVKRKIRSTIEKTASYTINVPKKDDPRIEQFETQRKQLNELKQQLVMLQAAKATELKQTVDEIQKTLNDAGNSMTEIANKGIQMKKEEKTKQMTMNAKNAIENAQNITRLILENTKSKLGSQLQLVDSFTKVSTDKLINTQKLNDLSLDLSQNVVDMKSELMTTEQLDTAFSTAVKQVQEQEKEILKLQKDLEIAKKAQNEPDGAQLVRKAQGELEELLYGNPNKNKLFNSNESAMKVINEIAKRSKNNTLIQAVGASLILDNVEKMTEKETPQPQNIYNSLTNVIEMLNERTINKRAQEMTQNLRDRIQFLEKEIQRNETEKMMVNRDLSLLKATQMNEKIANDKKVQTLEEQKILLERQIEDLSKLTDVALKESHQNEILKDKQLRETESMLQDKSKALLETEKRYNDLKSRFDELFNQANDAEVDNKSLRNRVDEIVFESQMNKKKASEFEKQSSSLNNELDNANNKLSDAVKLTHELEAKLEQIKMENESLKNQLLEKMVNDSISKVPNAKNDMSKAVKLYKDRLIEFEQALKQRVIEYIDLKNQRATDQKQIIQLRRESNRHDSEMKIQKMRYDCAKDENAHLVKSIMAREETIRILKREIERLRNLLRMQKPLKENLKYIEKMKAETSDEIQKQMRQLENLQKQNKLLGTNASTRFFDRMIEQQRKSLARAQALKEEITQREQKARMMALDASALLVRENELSIPEEVVMKYMPKPEPSQKVKMMQQNRQFVQQTHINGEEIPQQTKSVQNENQSYAESLQILGELSGKVDSKALRGMLKDARHGQIVIPGNQKTIKGQGSQVNNLYVKSSRK</sequence>
<feature type="coiled-coil region" evidence="1">
    <location>
        <begin position="1537"/>
        <end position="1564"/>
    </location>
</feature>
<feature type="region of interest" description="Disordered" evidence="2">
    <location>
        <begin position="1"/>
        <end position="35"/>
    </location>
</feature>
<feature type="coiled-coil region" evidence="1">
    <location>
        <begin position="1958"/>
        <end position="2053"/>
    </location>
</feature>
<keyword evidence="4" id="KW-1185">Reference proteome</keyword>
<dbReference type="Proteomes" id="UP000001542">
    <property type="component" value="Unassembled WGS sequence"/>
</dbReference>
<dbReference type="RefSeq" id="XP_001318638.1">
    <property type="nucleotide sequence ID" value="XM_001318603.1"/>
</dbReference>
<protein>
    <submittedName>
        <fullName evidence="3">Uncharacterized protein</fullName>
    </submittedName>
</protein>
<accession>A2ELQ0</accession>
<keyword evidence="1" id="KW-0175">Coiled coil</keyword>
<proteinExistence type="predicted"/>
<dbReference type="STRING" id="5722.A2ELQ0"/>
<dbReference type="EMBL" id="DS113424">
    <property type="protein sequence ID" value="EAY06415.1"/>
    <property type="molecule type" value="Genomic_DNA"/>
</dbReference>
<dbReference type="InParanoid" id="A2ELQ0"/>
<dbReference type="SMR" id="A2ELQ0"/>
<reference evidence="3" key="2">
    <citation type="journal article" date="2007" name="Science">
        <title>Draft genome sequence of the sexually transmitted pathogen Trichomonas vaginalis.</title>
        <authorList>
            <person name="Carlton J.M."/>
            <person name="Hirt R.P."/>
            <person name="Silva J.C."/>
            <person name="Delcher A.L."/>
            <person name="Schatz M."/>
            <person name="Zhao Q."/>
            <person name="Wortman J.R."/>
            <person name="Bidwell S.L."/>
            <person name="Alsmark U.C.M."/>
            <person name="Besteiro S."/>
            <person name="Sicheritz-Ponten T."/>
            <person name="Noel C.J."/>
            <person name="Dacks J.B."/>
            <person name="Foster P.G."/>
            <person name="Simillion C."/>
            <person name="Van de Peer Y."/>
            <person name="Miranda-Saavedra D."/>
            <person name="Barton G.J."/>
            <person name="Westrop G.D."/>
            <person name="Mueller S."/>
            <person name="Dessi D."/>
            <person name="Fiori P.L."/>
            <person name="Ren Q."/>
            <person name="Paulsen I."/>
            <person name="Zhang H."/>
            <person name="Bastida-Corcuera F.D."/>
            <person name="Simoes-Barbosa A."/>
            <person name="Brown M.T."/>
            <person name="Hayes R.D."/>
            <person name="Mukherjee M."/>
            <person name="Okumura C.Y."/>
            <person name="Schneider R."/>
            <person name="Smith A.J."/>
            <person name="Vanacova S."/>
            <person name="Villalvazo M."/>
            <person name="Haas B.J."/>
            <person name="Pertea M."/>
            <person name="Feldblyum T.V."/>
            <person name="Utterback T.R."/>
            <person name="Shu C.L."/>
            <person name="Osoegawa K."/>
            <person name="de Jong P.J."/>
            <person name="Hrdy I."/>
            <person name="Horvathova L."/>
            <person name="Zubacova Z."/>
            <person name="Dolezal P."/>
            <person name="Malik S.B."/>
            <person name="Logsdon J.M. Jr."/>
            <person name="Henze K."/>
            <person name="Gupta A."/>
            <person name="Wang C.C."/>
            <person name="Dunne R.L."/>
            <person name="Upcroft J.A."/>
            <person name="Upcroft P."/>
            <person name="White O."/>
            <person name="Salzberg S.L."/>
            <person name="Tang P."/>
            <person name="Chiu C.-H."/>
            <person name="Lee Y.-S."/>
            <person name="Embley T.M."/>
            <person name="Coombs G.H."/>
            <person name="Mottram J.C."/>
            <person name="Tachezy J."/>
            <person name="Fraser-Liggett C.M."/>
            <person name="Johnson P.J."/>
        </authorList>
    </citation>
    <scope>NUCLEOTIDE SEQUENCE [LARGE SCALE GENOMIC DNA]</scope>
    <source>
        <strain evidence="3">G3</strain>
    </source>
</reference>
<dbReference type="KEGG" id="tva:4764299"/>
<feature type="region of interest" description="Disordered" evidence="2">
    <location>
        <begin position="894"/>
        <end position="925"/>
    </location>
</feature>
<feature type="compositionally biased region" description="Basic and acidic residues" evidence="2">
    <location>
        <begin position="894"/>
        <end position="922"/>
    </location>
</feature>